<name>A0A6J0BX52_NEOLC</name>
<comment type="subcellular location">
    <subcellularLocation>
        <location evidence="2">Nucleus</location>
    </subcellularLocation>
</comment>
<dbReference type="GO" id="GO:0004518">
    <property type="term" value="F:nuclease activity"/>
    <property type="evidence" value="ECO:0007669"/>
    <property type="project" value="UniProtKB-KW"/>
</dbReference>
<feature type="domain" description="RAI1-like" evidence="3">
    <location>
        <begin position="22"/>
        <end position="358"/>
    </location>
</feature>
<dbReference type="FunCoup" id="A0A6J0BX52">
    <property type="interactions" value="892"/>
</dbReference>
<evidence type="ECO:0000259" key="3">
    <source>
        <dbReference type="Pfam" id="PF08652"/>
    </source>
</evidence>
<comment type="function">
    <text evidence="2">Decapping enzyme for NAD-capped RNAs: specifically hydrolyzes the nicotinamide adenine dinucleotide (NAD) cap from a subset of RNAs by removing the entire NAD moiety from the 5'-end of an NAD-capped RNA.</text>
</comment>
<dbReference type="GO" id="GO:0003723">
    <property type="term" value="F:RNA binding"/>
    <property type="evidence" value="ECO:0007669"/>
    <property type="project" value="UniProtKB-KW"/>
</dbReference>
<keyword evidence="2" id="KW-0540">Nuclease</keyword>
<dbReference type="GeneID" id="107224088"/>
<keyword evidence="2" id="KW-0539">Nucleus</keyword>
<dbReference type="GO" id="GO:0034353">
    <property type="term" value="F:mRNA 5'-diphosphatase activity"/>
    <property type="evidence" value="ECO:0007669"/>
    <property type="project" value="TreeGrafter"/>
</dbReference>
<dbReference type="EC" id="3.6.1.-" evidence="2"/>
<dbReference type="GO" id="GO:0110155">
    <property type="term" value="P:NAD-cap decapping"/>
    <property type="evidence" value="ECO:0007669"/>
    <property type="project" value="TreeGrafter"/>
</dbReference>
<dbReference type="AlphaFoldDB" id="A0A6J0BX52"/>
<dbReference type="OrthoDB" id="5853397at2759"/>
<evidence type="ECO:0000256" key="1">
    <source>
        <dbReference type="ARBA" id="ARBA00006562"/>
    </source>
</evidence>
<dbReference type="Proteomes" id="UP000829291">
    <property type="component" value="Chromosome 5"/>
</dbReference>
<keyword evidence="2" id="KW-0547">Nucleotide-binding</keyword>
<dbReference type="KEGG" id="nlo:107224088"/>
<organism evidence="5">
    <name type="scientific">Neodiprion lecontei</name>
    <name type="common">Redheaded pine sawfly</name>
    <dbReference type="NCBI Taxonomy" id="441921"/>
    <lineage>
        <taxon>Eukaryota</taxon>
        <taxon>Metazoa</taxon>
        <taxon>Ecdysozoa</taxon>
        <taxon>Arthropoda</taxon>
        <taxon>Hexapoda</taxon>
        <taxon>Insecta</taxon>
        <taxon>Pterygota</taxon>
        <taxon>Neoptera</taxon>
        <taxon>Endopterygota</taxon>
        <taxon>Hymenoptera</taxon>
        <taxon>Tenthredinoidea</taxon>
        <taxon>Diprionidae</taxon>
        <taxon>Diprioninae</taxon>
        <taxon>Neodiprion</taxon>
    </lineage>
</organism>
<dbReference type="GO" id="GO:0005829">
    <property type="term" value="C:cytosol"/>
    <property type="evidence" value="ECO:0007669"/>
    <property type="project" value="TreeGrafter"/>
</dbReference>
<comment type="similarity">
    <text evidence="1 2">Belongs to the DXO/Dom3Z family.</text>
</comment>
<dbReference type="InterPro" id="IPR013961">
    <property type="entry name" value="RAI1"/>
</dbReference>
<dbReference type="GO" id="GO:0000166">
    <property type="term" value="F:nucleotide binding"/>
    <property type="evidence" value="ECO:0007669"/>
    <property type="project" value="UniProtKB-KW"/>
</dbReference>
<evidence type="ECO:0000313" key="4">
    <source>
        <dbReference type="Proteomes" id="UP000829291"/>
    </source>
</evidence>
<dbReference type="GO" id="GO:0046872">
    <property type="term" value="F:metal ion binding"/>
    <property type="evidence" value="ECO:0007669"/>
    <property type="project" value="UniProtKB-KW"/>
</dbReference>
<dbReference type="GO" id="GO:0000956">
    <property type="term" value="P:nuclear-transcribed mRNA catabolic process"/>
    <property type="evidence" value="ECO:0007669"/>
    <property type="project" value="TreeGrafter"/>
</dbReference>
<evidence type="ECO:0000313" key="5">
    <source>
        <dbReference type="RefSeq" id="XP_015519496.1"/>
    </source>
</evidence>
<protein>
    <recommendedName>
        <fullName evidence="2">Decapping nuclease</fullName>
        <ecNumber evidence="2">3.6.1.-</ecNumber>
    </recommendedName>
</protein>
<comment type="cofactor">
    <cofactor evidence="2">
        <name>a divalent metal cation</name>
        <dbReference type="ChEBI" id="CHEBI:60240"/>
    </cofactor>
</comment>
<dbReference type="GO" id="GO:0005634">
    <property type="term" value="C:nucleus"/>
    <property type="evidence" value="ECO:0007669"/>
    <property type="project" value="UniProtKB-SubCell"/>
</dbReference>
<sequence length="369" mass="43594">METSRFRINRSWNGEGFPHFSRPEVSGCFSLNENREFLPNTVQLKYFNASPSETVKFDLKVGYDLVIRKTAEADNERLDHLLRWILLNCHKIRAPPDSDRWLQPHFVCFRGLLTMLWCTPFEKQEGWIICASKWQGTIYLCAFDTEEKKLRKSNISKKQLQFMSWGFKFEQYLLTDSPGQASDTSKPVNEGEEFCCMFTSRLGNNRLLYGAEMDGVSSNEVLREPIDWKGVKFVELKTSRVIENRRQEENFRRYKLIKWWCQSFLVGIENVCCGFRDDDGIVRNLTNYSVPEMTRMSKGIWNASECMNFCNEFLNFVQSVVTKDYNECVYKFEWVPGNDVQVHQMDSESKYSFLRPWFIDEAKVQMMRR</sequence>
<evidence type="ECO:0000256" key="2">
    <source>
        <dbReference type="RuleBase" id="RU367113"/>
    </source>
</evidence>
<keyword evidence="2" id="KW-0479">Metal-binding</keyword>
<proteinExistence type="inferred from homology"/>
<gene>
    <name evidence="5" type="primary">LOC107224088</name>
</gene>
<dbReference type="Pfam" id="PF08652">
    <property type="entry name" value="RAI1"/>
    <property type="match status" value="1"/>
</dbReference>
<dbReference type="InterPro" id="IPR039039">
    <property type="entry name" value="RAI1-like_fam"/>
</dbReference>
<reference evidence="5" key="1">
    <citation type="submission" date="2025-08" db="UniProtKB">
        <authorList>
            <consortium name="RefSeq"/>
        </authorList>
    </citation>
    <scope>IDENTIFICATION</scope>
    <source>
        <tissue evidence="5">Thorax and Abdomen</tissue>
    </source>
</reference>
<keyword evidence="4" id="KW-1185">Reference proteome</keyword>
<dbReference type="PANTHER" id="PTHR12395:SF9">
    <property type="entry name" value="DECAPPING AND EXORIBONUCLEASE PROTEIN"/>
    <property type="match status" value="1"/>
</dbReference>
<dbReference type="InParanoid" id="A0A6J0BX52"/>
<accession>A0A6J0BX52</accession>
<dbReference type="PANTHER" id="PTHR12395">
    <property type="entry name" value="DOM-3 RELATED"/>
    <property type="match status" value="1"/>
</dbReference>
<keyword evidence="2" id="KW-0694">RNA-binding</keyword>
<dbReference type="RefSeq" id="XP_015519496.1">
    <property type="nucleotide sequence ID" value="XM_015664010.2"/>
</dbReference>
<keyword evidence="2" id="KW-0378">Hydrolase</keyword>